<protein>
    <submittedName>
        <fullName evidence="2">Uncharacterized protein</fullName>
    </submittedName>
</protein>
<dbReference type="Proteomes" id="UP001150569">
    <property type="component" value="Unassembled WGS sequence"/>
</dbReference>
<reference evidence="2" key="1">
    <citation type="submission" date="2022-07" db="EMBL/GenBank/DDBJ databases">
        <title>Phylogenomic reconstructions and comparative analyses of Kickxellomycotina fungi.</title>
        <authorList>
            <person name="Reynolds N.K."/>
            <person name="Stajich J.E."/>
            <person name="Barry K."/>
            <person name="Grigoriev I.V."/>
            <person name="Crous P."/>
            <person name="Smith M.E."/>
        </authorList>
    </citation>
    <scope>NUCLEOTIDE SEQUENCE</scope>
    <source>
        <strain evidence="2">RSA 861</strain>
    </source>
</reference>
<accession>A0A9W7ZLX9</accession>
<gene>
    <name evidence="2" type="ORF">IWQ60_011939</name>
</gene>
<feature type="signal peptide" evidence="1">
    <location>
        <begin position="1"/>
        <end position="20"/>
    </location>
</feature>
<evidence type="ECO:0000256" key="1">
    <source>
        <dbReference type="SAM" id="SignalP"/>
    </source>
</evidence>
<evidence type="ECO:0000313" key="3">
    <source>
        <dbReference type="Proteomes" id="UP001150569"/>
    </source>
</evidence>
<comment type="caution">
    <text evidence="2">The sequence shown here is derived from an EMBL/GenBank/DDBJ whole genome shotgun (WGS) entry which is preliminary data.</text>
</comment>
<feature type="chain" id="PRO_5040720314" evidence="1">
    <location>
        <begin position="21"/>
        <end position="164"/>
    </location>
</feature>
<organism evidence="2 3">
    <name type="scientific">Tieghemiomyces parasiticus</name>
    <dbReference type="NCBI Taxonomy" id="78921"/>
    <lineage>
        <taxon>Eukaryota</taxon>
        <taxon>Fungi</taxon>
        <taxon>Fungi incertae sedis</taxon>
        <taxon>Zoopagomycota</taxon>
        <taxon>Kickxellomycotina</taxon>
        <taxon>Dimargaritomycetes</taxon>
        <taxon>Dimargaritales</taxon>
        <taxon>Dimargaritaceae</taxon>
        <taxon>Tieghemiomyces</taxon>
    </lineage>
</organism>
<sequence length="164" mass="18584">MQLAHYFSLGIVMVLAPALSATSLTPRFNPVGFLTKLRMDTLSIDDNLDLGNFERVNEICKSYQVQDLVHNAKSMELTNVDLTPAFIVPYLRCNARHALLTNMANEIMAKDTQPDVREALIAQAKYSQHQERQLGQIPSFTDRVDEIGYFNSFKERLLSVKPSH</sequence>
<dbReference type="AlphaFoldDB" id="A0A9W7ZLX9"/>
<evidence type="ECO:0000313" key="2">
    <source>
        <dbReference type="EMBL" id="KAJ1907066.1"/>
    </source>
</evidence>
<name>A0A9W7ZLX9_9FUNG</name>
<proteinExistence type="predicted"/>
<keyword evidence="3" id="KW-1185">Reference proteome</keyword>
<keyword evidence="1" id="KW-0732">Signal</keyword>
<dbReference type="EMBL" id="JANBPT010001513">
    <property type="protein sequence ID" value="KAJ1907066.1"/>
    <property type="molecule type" value="Genomic_DNA"/>
</dbReference>